<comment type="caution">
    <text evidence="1">The sequence shown here is derived from an EMBL/GenBank/DDBJ whole genome shotgun (WGS) entry which is preliminary data.</text>
</comment>
<evidence type="ECO:0000313" key="1">
    <source>
        <dbReference type="EMBL" id="OAA52028.1"/>
    </source>
</evidence>
<organism evidence="1 2">
    <name type="scientific">Metarhizium rileyi (strain RCEF 4871)</name>
    <name type="common">Nomuraea rileyi</name>
    <dbReference type="NCBI Taxonomy" id="1649241"/>
    <lineage>
        <taxon>Eukaryota</taxon>
        <taxon>Fungi</taxon>
        <taxon>Dikarya</taxon>
        <taxon>Ascomycota</taxon>
        <taxon>Pezizomycotina</taxon>
        <taxon>Sordariomycetes</taxon>
        <taxon>Hypocreomycetidae</taxon>
        <taxon>Hypocreales</taxon>
        <taxon>Clavicipitaceae</taxon>
        <taxon>Metarhizium</taxon>
    </lineage>
</organism>
<keyword evidence="2" id="KW-1185">Reference proteome</keyword>
<accession>A0A162K1C3</accession>
<dbReference type="EMBL" id="AZHC01000001">
    <property type="protein sequence ID" value="OAA52028.1"/>
    <property type="molecule type" value="Genomic_DNA"/>
</dbReference>
<dbReference type="AlphaFoldDB" id="A0A162K1C3"/>
<dbReference type="STRING" id="1081105.A0A162K1C3"/>
<gene>
    <name evidence="1" type="ORF">NOR_00621</name>
</gene>
<name>A0A162K1C3_METRR</name>
<proteinExistence type="predicted"/>
<evidence type="ECO:0000313" key="2">
    <source>
        <dbReference type="Proteomes" id="UP000243498"/>
    </source>
</evidence>
<reference evidence="1 2" key="1">
    <citation type="journal article" date="2016" name="Genome Biol. Evol.">
        <title>Divergent and convergent evolution of fungal pathogenicity.</title>
        <authorList>
            <person name="Shang Y."/>
            <person name="Xiao G."/>
            <person name="Zheng P."/>
            <person name="Cen K."/>
            <person name="Zhan S."/>
            <person name="Wang C."/>
        </authorList>
    </citation>
    <scope>NUCLEOTIDE SEQUENCE [LARGE SCALE GENOMIC DNA]</scope>
    <source>
        <strain evidence="1 2">RCEF 4871</strain>
    </source>
</reference>
<dbReference type="Proteomes" id="UP000243498">
    <property type="component" value="Unassembled WGS sequence"/>
</dbReference>
<sequence>MELEISLDFPDEVGYHLLGLSNSKKDGFGEFSADITRFDRDMSQVILSVKDFHLAELEVGDGDGSETADSIDIDPAEISSEPKWNYALDLLTSPELKQVVDMTSAASHDKLIQLLSMVIHQRPIVDAIELVENTSKVAYIAVSRLPRGTLLLNKVSCDILNGDDDNQEHHDGTFFGRGLVVDSSKALPADVVPADLIVFSSGVANLEDMAEPSHAPWSSLRCRLRRRASCWVRAHLESNGMDTCLGFVLFVLGVPRSLWTTETKETSS</sequence>
<protein>
    <submittedName>
        <fullName evidence="1">Reducing polyketide synthase</fullName>
    </submittedName>
</protein>
<dbReference type="OrthoDB" id="329835at2759"/>